<dbReference type="Proteomes" id="UP000886812">
    <property type="component" value="Unassembled WGS sequence"/>
</dbReference>
<dbReference type="PANTHER" id="PTHR45586">
    <property type="entry name" value="TPR REPEAT-CONTAINING PROTEIN PA4667"/>
    <property type="match status" value="1"/>
</dbReference>
<dbReference type="AlphaFoldDB" id="A0A9D1T1B3"/>
<dbReference type="Gene3D" id="1.25.40.10">
    <property type="entry name" value="Tetratricopeptide repeat domain"/>
    <property type="match status" value="3"/>
</dbReference>
<evidence type="ECO:0000256" key="2">
    <source>
        <dbReference type="ARBA" id="ARBA00022803"/>
    </source>
</evidence>
<keyword evidence="1" id="KW-0677">Repeat</keyword>
<evidence type="ECO:0000313" key="3">
    <source>
        <dbReference type="EMBL" id="HIV04703.1"/>
    </source>
</evidence>
<name>A0A9D1T1B3_9BACT</name>
<dbReference type="InterPro" id="IPR051012">
    <property type="entry name" value="CellSynth/LPSAsmb/PSIAsmb"/>
</dbReference>
<gene>
    <name evidence="3" type="ORF">IAC75_06125</name>
</gene>
<dbReference type="SUPFAM" id="SSF48452">
    <property type="entry name" value="TPR-like"/>
    <property type="match status" value="3"/>
</dbReference>
<dbReference type="EMBL" id="DVOG01000158">
    <property type="protein sequence ID" value="HIV04703.1"/>
    <property type="molecule type" value="Genomic_DNA"/>
</dbReference>
<comment type="caution">
    <text evidence="3">The sequence shown here is derived from an EMBL/GenBank/DDBJ whole genome shotgun (WGS) entry which is preliminary data.</text>
</comment>
<organism evidence="3 4">
    <name type="scientific">Candidatus Spyradosoma merdigallinarum</name>
    <dbReference type="NCBI Taxonomy" id="2840950"/>
    <lineage>
        <taxon>Bacteria</taxon>
        <taxon>Pseudomonadati</taxon>
        <taxon>Verrucomicrobiota</taxon>
        <taxon>Opitutia</taxon>
        <taxon>Opitutia incertae sedis</taxon>
        <taxon>Candidatus Spyradosoma</taxon>
    </lineage>
</organism>
<reference evidence="3" key="2">
    <citation type="journal article" date="2021" name="PeerJ">
        <title>Extensive microbial diversity within the chicken gut microbiome revealed by metagenomics and culture.</title>
        <authorList>
            <person name="Gilroy R."/>
            <person name="Ravi A."/>
            <person name="Getino M."/>
            <person name="Pursley I."/>
            <person name="Horton D.L."/>
            <person name="Alikhan N.F."/>
            <person name="Baker D."/>
            <person name="Gharbi K."/>
            <person name="Hall N."/>
            <person name="Watson M."/>
            <person name="Adriaenssens E.M."/>
            <person name="Foster-Nyarko E."/>
            <person name="Jarju S."/>
            <person name="Secka A."/>
            <person name="Antonio M."/>
            <person name="Oren A."/>
            <person name="Chaudhuri R.R."/>
            <person name="La Ragione R."/>
            <person name="Hildebrand F."/>
            <person name="Pallen M.J."/>
        </authorList>
    </citation>
    <scope>NUCLEOTIDE SEQUENCE</scope>
    <source>
        <strain evidence="3">10669</strain>
    </source>
</reference>
<dbReference type="InterPro" id="IPR011990">
    <property type="entry name" value="TPR-like_helical_dom_sf"/>
</dbReference>
<sequence>MPKVLLKDIDPREQKQIAAAETAIARGNPQFAVETCQAVLGRHPECTEVRRILRRAEKAACGNKPAGGGLGKFLSSVSLAGKSSIAKTDPSAAMEHAEKMLAKNPFDIPGNKLLASAAETLGMWDVVALAYEEIAAAEPKTENYRLLVNAYMNDEDGERAEKAVNAALKKFPGDGDLQELARQVSVKMTMKKSWDDDGDYRSKIADKEKALELEKKSRVVSDAESAAAEIPKLLESAQADPENTQIFRDLSRCYKIAGDLNAAIWAIQQARKTTNGKTDATLEKLEHSLTTENYESCIRAAEKAVAENPGNKEFADYLEQLRAAEKNYKLQAIKTLVEKYPNDYNYRYDLGLMLLANGDVNGAIRELQLAQRSPKNRHLAMLNLGRAFIAGGKYDLAADQLAVAKSELGMMNDMKKDVIYELAHALEKSGKRDEAVAEYKTLYMADSTYKDVAEKINAIYK</sequence>
<proteinExistence type="predicted"/>
<accession>A0A9D1T1B3</accession>
<protein>
    <submittedName>
        <fullName evidence="3">Tetratricopeptide repeat protein</fullName>
    </submittedName>
</protein>
<dbReference type="PANTHER" id="PTHR45586:SF1">
    <property type="entry name" value="LIPOPOLYSACCHARIDE ASSEMBLY PROTEIN B"/>
    <property type="match status" value="1"/>
</dbReference>
<reference evidence="3" key="1">
    <citation type="submission" date="2020-10" db="EMBL/GenBank/DDBJ databases">
        <authorList>
            <person name="Gilroy R."/>
        </authorList>
    </citation>
    <scope>NUCLEOTIDE SEQUENCE</scope>
    <source>
        <strain evidence="3">10669</strain>
    </source>
</reference>
<keyword evidence="2" id="KW-0802">TPR repeat</keyword>
<evidence type="ECO:0000313" key="4">
    <source>
        <dbReference type="Proteomes" id="UP000886812"/>
    </source>
</evidence>
<evidence type="ECO:0000256" key="1">
    <source>
        <dbReference type="ARBA" id="ARBA00022737"/>
    </source>
</evidence>
<dbReference type="Pfam" id="PF13432">
    <property type="entry name" value="TPR_16"/>
    <property type="match status" value="1"/>
</dbReference>